<proteinExistence type="predicted"/>
<dbReference type="Proteomes" id="UP000593576">
    <property type="component" value="Unassembled WGS sequence"/>
</dbReference>
<reference evidence="1 2" key="1">
    <citation type="journal article" date="2019" name="Genome Biol. Evol.">
        <title>Insights into the evolution of the New World diploid cottons (Gossypium, subgenus Houzingenia) based on genome sequencing.</title>
        <authorList>
            <person name="Grover C.E."/>
            <person name="Arick M.A. 2nd"/>
            <person name="Thrash A."/>
            <person name="Conover J.L."/>
            <person name="Sanders W.S."/>
            <person name="Peterson D.G."/>
            <person name="Frelichowski J.E."/>
            <person name="Scheffler J.A."/>
            <person name="Scheffler B.E."/>
            <person name="Wendel J.F."/>
        </authorList>
    </citation>
    <scope>NUCLEOTIDE SEQUENCE [LARGE SCALE GENOMIC DNA]</scope>
    <source>
        <strain evidence="1">1</strain>
        <tissue evidence="1">Leaf</tissue>
    </source>
</reference>
<gene>
    <name evidence="1" type="ORF">Goshw_017706</name>
</gene>
<evidence type="ECO:0000313" key="2">
    <source>
        <dbReference type="Proteomes" id="UP000593576"/>
    </source>
</evidence>
<keyword evidence="2" id="KW-1185">Reference proteome</keyword>
<evidence type="ECO:0000313" key="1">
    <source>
        <dbReference type="EMBL" id="MBA0860445.1"/>
    </source>
</evidence>
<sequence length="334" mass="38193">MEEFESDSDEAIEAVSDAKFLNTYKIMIEKWEMIYNVKSQLVAKNSELNEDNLKLSRQVEILVVGRRSPGKGGLCYVEQKEKVVVESPTVFVKVADGYHGGRLTRSTVTNVNVSWRDKVLGKGVEGFRDASNLVDSEEIKEIEFLEGKTLVIKLLEQSIGYAALHNRVYVLWRPTIPFQLIDIENDKLPGLPGHLYNRKILEEFGGLIGRMVKLDYNIASKIMGLFARMDIYINFNKPFMSQSQNKGKEPVVDFEATMANTTATPMVFRPLMQVKRKKHRNLRDSHNIKLKNHRKETLGLRFSVLHGLVDGDEKNEKNMSDISNKNFVNLRQVN</sequence>
<protein>
    <submittedName>
        <fullName evidence="1">Uncharacterized protein</fullName>
    </submittedName>
</protein>
<organism evidence="1 2">
    <name type="scientific">Gossypium schwendimanii</name>
    <name type="common">Cotton</name>
    <dbReference type="NCBI Taxonomy" id="34291"/>
    <lineage>
        <taxon>Eukaryota</taxon>
        <taxon>Viridiplantae</taxon>
        <taxon>Streptophyta</taxon>
        <taxon>Embryophyta</taxon>
        <taxon>Tracheophyta</taxon>
        <taxon>Spermatophyta</taxon>
        <taxon>Magnoliopsida</taxon>
        <taxon>eudicotyledons</taxon>
        <taxon>Gunneridae</taxon>
        <taxon>Pentapetalae</taxon>
        <taxon>rosids</taxon>
        <taxon>malvids</taxon>
        <taxon>Malvales</taxon>
        <taxon>Malvaceae</taxon>
        <taxon>Malvoideae</taxon>
        <taxon>Gossypium</taxon>
    </lineage>
</organism>
<dbReference type="AlphaFoldDB" id="A0A7J9LNM6"/>
<accession>A0A7J9LNM6</accession>
<comment type="caution">
    <text evidence="1">The sequence shown here is derived from an EMBL/GenBank/DDBJ whole genome shotgun (WGS) entry which is preliminary data.</text>
</comment>
<dbReference type="EMBL" id="JABFAF010000007">
    <property type="protein sequence ID" value="MBA0860445.1"/>
    <property type="molecule type" value="Genomic_DNA"/>
</dbReference>
<name>A0A7J9LNM6_GOSSC</name>
<dbReference type="OrthoDB" id="10509627at2759"/>